<name>A0A5K0W042_9MAGN</name>
<proteinExistence type="predicted"/>
<dbReference type="AlphaFoldDB" id="A0A5K0W042"/>
<accession>A0A5K0W042</accession>
<evidence type="ECO:0000313" key="1">
    <source>
        <dbReference type="EMBL" id="VVV46448.1"/>
    </source>
</evidence>
<gene>
    <name evidence="1" type="ORF">NYM_LOCUS1623</name>
</gene>
<reference evidence="1" key="1">
    <citation type="submission" date="2019-09" db="EMBL/GenBank/DDBJ databases">
        <authorList>
            <person name="Zhang L."/>
        </authorList>
    </citation>
    <scope>NUCLEOTIDE SEQUENCE</scope>
</reference>
<organism evidence="1">
    <name type="scientific">Nymphaea colorata</name>
    <name type="common">pocket water lily</name>
    <dbReference type="NCBI Taxonomy" id="210225"/>
    <lineage>
        <taxon>Eukaryota</taxon>
        <taxon>Viridiplantae</taxon>
        <taxon>Streptophyta</taxon>
        <taxon>Embryophyta</taxon>
        <taxon>Tracheophyta</taxon>
        <taxon>Spermatophyta</taxon>
        <taxon>Magnoliopsida</taxon>
        <taxon>Nymphaeales</taxon>
        <taxon>Nymphaeaceae</taxon>
        <taxon>Nymphaea</taxon>
    </lineage>
</organism>
<dbReference type="EMBL" id="LR721774">
    <property type="protein sequence ID" value="VVV46448.1"/>
    <property type="molecule type" value="Genomic_DNA"/>
</dbReference>
<sequence length="74" mass="8561">MSGEVLQENVGTTRSTWWTSPECNLFDELPEKEPTFQLHVLKVRLAVEQEATRLFRWRPAERSVPAVRRHAGKG</sequence>
<protein>
    <submittedName>
        <fullName evidence="1">Uncharacterized protein</fullName>
    </submittedName>
</protein>
<dbReference type="Gramene" id="NC1G0128060.1">
    <property type="protein sequence ID" value="NC1G0128060.1:cds"/>
    <property type="gene ID" value="NC1G0128060"/>
</dbReference>